<evidence type="ECO:0000313" key="6">
    <source>
        <dbReference type="EMBL" id="EDO18691.1"/>
    </source>
</evidence>
<comment type="subcellular location">
    <subcellularLocation>
        <location evidence="1">Nucleus</location>
    </subcellularLocation>
</comment>
<dbReference type="EMBL" id="DS480386">
    <property type="protein sequence ID" value="EDO18691.1"/>
    <property type="molecule type" value="Genomic_DNA"/>
</dbReference>
<dbReference type="HOGENOM" id="CLU_022876_0_2_1"/>
<comment type="similarity">
    <text evidence="2">Belongs to the RRP1 family.</text>
</comment>
<reference evidence="6 7" key="1">
    <citation type="journal article" date="2007" name="Proc. Natl. Acad. Sci. U.S.A.">
        <title>Independent sorting-out of thousands of duplicated gene pairs in two yeast species descended from a whole-genome duplication.</title>
        <authorList>
            <person name="Scannell D.R."/>
            <person name="Frank A.C."/>
            <person name="Conant G.C."/>
            <person name="Byrne K.P."/>
            <person name="Woolfit M."/>
            <person name="Wolfe K.H."/>
        </authorList>
    </citation>
    <scope>NUCLEOTIDE SEQUENCE [LARGE SCALE GENOMIC DNA]</scope>
    <source>
        <strain evidence="7">ATCC 22028 / DSM 70294 / BCRC 21397 / CBS 2163 / NBRC 10782 / NRRL Y-8283 / UCD 57-17</strain>
    </source>
</reference>
<keyword evidence="3" id="KW-0698">rRNA processing</keyword>
<feature type="compositionally biased region" description="Acidic residues" evidence="5">
    <location>
        <begin position="260"/>
        <end position="276"/>
    </location>
</feature>
<dbReference type="GO" id="GO:0030688">
    <property type="term" value="C:preribosome, small subunit precursor"/>
    <property type="evidence" value="ECO:0007669"/>
    <property type="project" value="InterPro"/>
</dbReference>
<evidence type="ECO:0000256" key="1">
    <source>
        <dbReference type="ARBA" id="ARBA00004123"/>
    </source>
</evidence>
<name>A7TGC1_VANPO</name>
<dbReference type="eggNOG" id="KOG3911">
    <property type="taxonomic scope" value="Eukaryota"/>
</dbReference>
<dbReference type="OMA" id="AMWFSDR"/>
<evidence type="ECO:0000313" key="7">
    <source>
        <dbReference type="Proteomes" id="UP000000267"/>
    </source>
</evidence>
<organism evidence="7">
    <name type="scientific">Vanderwaltozyma polyspora (strain ATCC 22028 / DSM 70294 / BCRC 21397 / CBS 2163 / NBRC 10782 / NRRL Y-8283 / UCD 57-17)</name>
    <name type="common">Kluyveromyces polysporus</name>
    <dbReference type="NCBI Taxonomy" id="436907"/>
    <lineage>
        <taxon>Eukaryota</taxon>
        <taxon>Fungi</taxon>
        <taxon>Dikarya</taxon>
        <taxon>Ascomycota</taxon>
        <taxon>Saccharomycotina</taxon>
        <taxon>Saccharomycetes</taxon>
        <taxon>Saccharomycetales</taxon>
        <taxon>Saccharomycetaceae</taxon>
        <taxon>Vanderwaltozyma</taxon>
    </lineage>
</organism>
<dbReference type="GO" id="GO:0006364">
    <property type="term" value="P:rRNA processing"/>
    <property type="evidence" value="ECO:0007669"/>
    <property type="project" value="UniProtKB-KW"/>
</dbReference>
<gene>
    <name evidence="6" type="ORF">Kpol_1055p47</name>
</gene>
<dbReference type="AlphaFoldDB" id="A7TGC1"/>
<proteinExistence type="inferred from homology"/>
<dbReference type="GO" id="GO:0005634">
    <property type="term" value="C:nucleus"/>
    <property type="evidence" value="ECO:0007669"/>
    <property type="project" value="UniProtKB-SubCell"/>
</dbReference>
<dbReference type="InterPro" id="IPR010301">
    <property type="entry name" value="RRP1"/>
</dbReference>
<dbReference type="GO" id="GO:0030687">
    <property type="term" value="C:preribosome, large subunit precursor"/>
    <property type="evidence" value="ECO:0007669"/>
    <property type="project" value="EnsemblFungi"/>
</dbReference>
<dbReference type="PANTHER" id="PTHR13026:SF0">
    <property type="entry name" value="RIBOSOMAL RNA PROCESSING 1B"/>
    <property type="match status" value="1"/>
</dbReference>
<dbReference type="OrthoDB" id="2019504at2759"/>
<sequence>METSTFVKQLASNNKKVRDNALDKLTKYLNTRQFKESKQLQYDKLWKGLYFAMWFSDRPRPQQRLASELGSLHSLYFSNKDNKSTEDKLTVNDEAFVKFSKAFWKVMCIEWLNIDRHRLDKYLLLIRRVLFQQLKYLQSREWNSNLVDTYIEKVLKGIPLSGDVKIYNGIPMHITDILLDEWERIMRNENENEEQEGSEEEEEEYDYKELVKETPLPKFIEIFTSIRSDLNASKVLKDQIKENLIDDSRLSEWNIIVASEEAEEESGSGSESESETEEWKGF</sequence>
<dbReference type="PhylomeDB" id="A7TGC1"/>
<keyword evidence="4" id="KW-0539">Nucleus</keyword>
<protein>
    <recommendedName>
        <fullName evidence="8">Ribosomal RNA-processing protein 1</fullName>
    </recommendedName>
</protein>
<evidence type="ECO:0000256" key="3">
    <source>
        <dbReference type="ARBA" id="ARBA00022552"/>
    </source>
</evidence>
<dbReference type="KEGG" id="vpo:Kpol_1055p47"/>
<accession>A7TGC1</accession>
<dbReference type="PANTHER" id="PTHR13026">
    <property type="entry name" value="NNP-1 PROTEIN NOVEL NUCLEAR PROTEIN 1 NOP52"/>
    <property type="match status" value="1"/>
</dbReference>
<dbReference type="RefSeq" id="XP_001646549.1">
    <property type="nucleotide sequence ID" value="XM_001646499.1"/>
</dbReference>
<evidence type="ECO:0000256" key="5">
    <source>
        <dbReference type="SAM" id="MobiDB-lite"/>
    </source>
</evidence>
<dbReference type="FunCoup" id="A7TGC1">
    <property type="interactions" value="474"/>
</dbReference>
<keyword evidence="7" id="KW-1185">Reference proteome</keyword>
<evidence type="ECO:0008006" key="8">
    <source>
        <dbReference type="Google" id="ProtNLM"/>
    </source>
</evidence>
<evidence type="ECO:0000256" key="4">
    <source>
        <dbReference type="ARBA" id="ARBA00023242"/>
    </source>
</evidence>
<dbReference type="Pfam" id="PF05997">
    <property type="entry name" value="Nop52"/>
    <property type="match status" value="1"/>
</dbReference>
<evidence type="ECO:0000256" key="2">
    <source>
        <dbReference type="ARBA" id="ARBA00006374"/>
    </source>
</evidence>
<dbReference type="STRING" id="436907.A7TGC1"/>
<dbReference type="GeneID" id="5546997"/>
<feature type="region of interest" description="Disordered" evidence="5">
    <location>
        <begin position="257"/>
        <end position="282"/>
    </location>
</feature>
<dbReference type="InParanoid" id="A7TGC1"/>
<dbReference type="Proteomes" id="UP000000267">
    <property type="component" value="Unassembled WGS sequence"/>
</dbReference>